<feature type="transmembrane region" description="Helical" evidence="1">
    <location>
        <begin position="31"/>
        <end position="51"/>
    </location>
</feature>
<comment type="caution">
    <text evidence="2">The sequence shown here is derived from an EMBL/GenBank/DDBJ whole genome shotgun (WGS) entry which is preliminary data.</text>
</comment>
<gene>
    <name evidence="2" type="ORF">S01H4_64958</name>
</gene>
<keyword evidence="1" id="KW-0812">Transmembrane</keyword>
<proteinExistence type="predicted"/>
<keyword evidence="1" id="KW-0472">Membrane</keyword>
<feature type="non-terminal residue" evidence="2">
    <location>
        <position position="52"/>
    </location>
</feature>
<name>X1DKW1_9ZZZZ</name>
<keyword evidence="1" id="KW-1133">Transmembrane helix</keyword>
<organism evidence="2">
    <name type="scientific">marine sediment metagenome</name>
    <dbReference type="NCBI Taxonomy" id="412755"/>
    <lineage>
        <taxon>unclassified sequences</taxon>
        <taxon>metagenomes</taxon>
        <taxon>ecological metagenomes</taxon>
    </lineage>
</organism>
<sequence>MIITMLVAIVFTLALFFFADRIFVSIGTTESAGMAVSYGKVIFAGSFVMFFT</sequence>
<protein>
    <submittedName>
        <fullName evidence="2">Uncharacterized protein</fullName>
    </submittedName>
</protein>
<accession>X1DKW1</accession>
<evidence type="ECO:0000256" key="1">
    <source>
        <dbReference type="SAM" id="Phobius"/>
    </source>
</evidence>
<evidence type="ECO:0000313" key="2">
    <source>
        <dbReference type="EMBL" id="GAH21516.1"/>
    </source>
</evidence>
<reference evidence="2" key="1">
    <citation type="journal article" date="2014" name="Front. Microbiol.">
        <title>High frequency of phylogenetically diverse reductive dehalogenase-homologous genes in deep subseafloor sedimentary metagenomes.</title>
        <authorList>
            <person name="Kawai M."/>
            <person name="Futagami T."/>
            <person name="Toyoda A."/>
            <person name="Takaki Y."/>
            <person name="Nishi S."/>
            <person name="Hori S."/>
            <person name="Arai W."/>
            <person name="Tsubouchi T."/>
            <person name="Morono Y."/>
            <person name="Uchiyama I."/>
            <person name="Ito T."/>
            <person name="Fujiyama A."/>
            <person name="Inagaki F."/>
            <person name="Takami H."/>
        </authorList>
    </citation>
    <scope>NUCLEOTIDE SEQUENCE</scope>
    <source>
        <strain evidence="2">Expedition CK06-06</strain>
    </source>
</reference>
<dbReference type="AlphaFoldDB" id="X1DKW1"/>
<dbReference type="EMBL" id="BART01039567">
    <property type="protein sequence ID" value="GAH21516.1"/>
    <property type="molecule type" value="Genomic_DNA"/>
</dbReference>